<name>A0A3N4M3A6_9PEZI</name>
<keyword evidence="3" id="KW-1185">Reference proteome</keyword>
<dbReference type="InParanoid" id="A0A3N4M3A6"/>
<organism evidence="2 3">
    <name type="scientific">Terfezia boudieri ATCC MYA-4762</name>
    <dbReference type="NCBI Taxonomy" id="1051890"/>
    <lineage>
        <taxon>Eukaryota</taxon>
        <taxon>Fungi</taxon>
        <taxon>Dikarya</taxon>
        <taxon>Ascomycota</taxon>
        <taxon>Pezizomycotina</taxon>
        <taxon>Pezizomycetes</taxon>
        <taxon>Pezizales</taxon>
        <taxon>Pezizaceae</taxon>
        <taxon>Terfezia</taxon>
    </lineage>
</organism>
<dbReference type="Proteomes" id="UP000267821">
    <property type="component" value="Unassembled WGS sequence"/>
</dbReference>
<dbReference type="OrthoDB" id="5465429at2759"/>
<feature type="domain" description="DUF6532" evidence="1">
    <location>
        <begin position="5"/>
        <end position="65"/>
    </location>
</feature>
<proteinExistence type="predicted"/>
<gene>
    <name evidence="2" type="ORF">L211DRAFT_803068</name>
</gene>
<evidence type="ECO:0000313" key="2">
    <source>
        <dbReference type="EMBL" id="RPB27431.1"/>
    </source>
</evidence>
<dbReference type="Pfam" id="PF20149">
    <property type="entry name" value="DUF6532"/>
    <property type="match status" value="1"/>
</dbReference>
<dbReference type="InterPro" id="IPR045341">
    <property type="entry name" value="DUF6532"/>
</dbReference>
<dbReference type="EMBL" id="ML121531">
    <property type="protein sequence ID" value="RPB27431.1"/>
    <property type="molecule type" value="Genomic_DNA"/>
</dbReference>
<reference evidence="2 3" key="1">
    <citation type="journal article" date="2018" name="Nat. Ecol. Evol.">
        <title>Pezizomycetes genomes reveal the molecular basis of ectomycorrhizal truffle lifestyle.</title>
        <authorList>
            <person name="Murat C."/>
            <person name="Payen T."/>
            <person name="Noel B."/>
            <person name="Kuo A."/>
            <person name="Morin E."/>
            <person name="Chen J."/>
            <person name="Kohler A."/>
            <person name="Krizsan K."/>
            <person name="Balestrini R."/>
            <person name="Da Silva C."/>
            <person name="Montanini B."/>
            <person name="Hainaut M."/>
            <person name="Levati E."/>
            <person name="Barry K.W."/>
            <person name="Belfiori B."/>
            <person name="Cichocki N."/>
            <person name="Clum A."/>
            <person name="Dockter R.B."/>
            <person name="Fauchery L."/>
            <person name="Guy J."/>
            <person name="Iotti M."/>
            <person name="Le Tacon F."/>
            <person name="Lindquist E.A."/>
            <person name="Lipzen A."/>
            <person name="Malagnac F."/>
            <person name="Mello A."/>
            <person name="Molinier V."/>
            <person name="Miyauchi S."/>
            <person name="Poulain J."/>
            <person name="Riccioni C."/>
            <person name="Rubini A."/>
            <person name="Sitrit Y."/>
            <person name="Splivallo R."/>
            <person name="Traeger S."/>
            <person name="Wang M."/>
            <person name="Zifcakova L."/>
            <person name="Wipf D."/>
            <person name="Zambonelli A."/>
            <person name="Paolocci F."/>
            <person name="Nowrousian M."/>
            <person name="Ottonello S."/>
            <person name="Baldrian P."/>
            <person name="Spatafora J.W."/>
            <person name="Henrissat B."/>
            <person name="Nagy L.G."/>
            <person name="Aury J.M."/>
            <person name="Wincker P."/>
            <person name="Grigoriev I.V."/>
            <person name="Bonfante P."/>
            <person name="Martin F.M."/>
        </authorList>
    </citation>
    <scope>NUCLEOTIDE SEQUENCE [LARGE SCALE GENOMIC DNA]</scope>
    <source>
        <strain evidence="2 3">ATCC MYA-4762</strain>
    </source>
</reference>
<accession>A0A3N4M3A6</accession>
<evidence type="ECO:0000259" key="1">
    <source>
        <dbReference type="Pfam" id="PF20149"/>
    </source>
</evidence>
<evidence type="ECO:0000313" key="3">
    <source>
        <dbReference type="Proteomes" id="UP000267821"/>
    </source>
</evidence>
<sequence length="82" mass="9345">MQTDQRHFRATEITGIIFRKYLAGIKVEGDFDDTFFDSMNEVFICLVTSAMCHCLKAWSTGVYVEPSKTGEFKYGTTVKTCK</sequence>
<protein>
    <recommendedName>
        <fullName evidence="1">DUF6532 domain-containing protein</fullName>
    </recommendedName>
</protein>
<dbReference type="AlphaFoldDB" id="A0A3N4M3A6"/>